<evidence type="ECO:0000313" key="2">
    <source>
        <dbReference type="Proteomes" id="UP000649617"/>
    </source>
</evidence>
<keyword evidence="2" id="KW-1185">Reference proteome</keyword>
<dbReference type="SUPFAM" id="SSF51197">
    <property type="entry name" value="Clavaminate synthase-like"/>
    <property type="match status" value="1"/>
</dbReference>
<sequence>ELRPLLVPASAPPDQLRETFEKYGVCVVTDVLSPQECALMEQIWLQDLLQVLDEAKIPDAGVAGQVQALKERGAKAWPKDWDDFFGTRGMAPTYGLPHGGFAWAARLHPAASSYTHQQNLWSLAVRRVFANLFEATEGDLAVGLDNVFWASAEQPGSDFNKEWLHVDQNHCTGMTWTCAQGVLYIWPSESESSSTTVVWPGSHKAPYDQLMQDPSAYSNGKRKSGQSVRLNQLQNPALQAELLAAAQKGCRRMPCPAGSLLLWDSRVIHQGWRGGPRLAQP</sequence>
<protein>
    <submittedName>
        <fullName evidence="1">Henmt1 protein</fullName>
    </submittedName>
</protein>
<comment type="caution">
    <text evidence="1">The sequence shown here is derived from an EMBL/GenBank/DDBJ whole genome shotgun (WGS) entry which is preliminary data.</text>
</comment>
<proteinExistence type="predicted"/>
<dbReference type="InterPro" id="IPR008775">
    <property type="entry name" value="Phytyl_CoA_dOase-like"/>
</dbReference>
<feature type="non-terminal residue" evidence="1">
    <location>
        <position position="281"/>
    </location>
</feature>
<dbReference type="EMBL" id="CAJNIZ010034836">
    <property type="protein sequence ID" value="CAE7555781.1"/>
    <property type="molecule type" value="Genomic_DNA"/>
</dbReference>
<dbReference type="PANTHER" id="PTHR31630">
    <property type="entry name" value="PHYTANOYL-COA DIOXYGENASE-RELATED-RELATED"/>
    <property type="match status" value="1"/>
</dbReference>
<dbReference type="OrthoDB" id="443875at2759"/>
<dbReference type="Proteomes" id="UP000649617">
    <property type="component" value="Unassembled WGS sequence"/>
</dbReference>
<dbReference type="Gene3D" id="2.60.120.620">
    <property type="entry name" value="q2cbj1_9rhob like domain"/>
    <property type="match status" value="1"/>
</dbReference>
<feature type="non-terminal residue" evidence="1">
    <location>
        <position position="1"/>
    </location>
</feature>
<organism evidence="1 2">
    <name type="scientific">Symbiodinium pilosum</name>
    <name type="common">Dinoflagellate</name>
    <dbReference type="NCBI Taxonomy" id="2952"/>
    <lineage>
        <taxon>Eukaryota</taxon>
        <taxon>Sar</taxon>
        <taxon>Alveolata</taxon>
        <taxon>Dinophyceae</taxon>
        <taxon>Suessiales</taxon>
        <taxon>Symbiodiniaceae</taxon>
        <taxon>Symbiodinium</taxon>
    </lineage>
</organism>
<name>A0A812U3L1_SYMPI</name>
<accession>A0A812U3L1</accession>
<dbReference type="AlphaFoldDB" id="A0A812U3L1"/>
<evidence type="ECO:0000313" key="1">
    <source>
        <dbReference type="EMBL" id="CAE7555781.1"/>
    </source>
</evidence>
<gene>
    <name evidence="1" type="primary">Henmt1</name>
    <name evidence="1" type="ORF">SPIL2461_LOCUS14792</name>
</gene>
<dbReference type="Pfam" id="PF05721">
    <property type="entry name" value="PhyH"/>
    <property type="match status" value="1"/>
</dbReference>
<reference evidence="1" key="1">
    <citation type="submission" date="2021-02" db="EMBL/GenBank/DDBJ databases">
        <authorList>
            <person name="Dougan E. K."/>
            <person name="Rhodes N."/>
            <person name="Thang M."/>
            <person name="Chan C."/>
        </authorList>
    </citation>
    <scope>NUCLEOTIDE SEQUENCE</scope>
</reference>
<dbReference type="PANTHER" id="PTHR31630:SF6">
    <property type="entry name" value="PHYTANOYL-COA DIOXYGENASE-RELATED"/>
    <property type="match status" value="1"/>
</dbReference>